<reference evidence="1" key="1">
    <citation type="journal article" date="2020" name="Nature">
        <title>Giant virus diversity and host interactions through global metagenomics.</title>
        <authorList>
            <person name="Schulz F."/>
            <person name="Roux S."/>
            <person name="Paez-Espino D."/>
            <person name="Jungbluth S."/>
            <person name="Walsh D.A."/>
            <person name="Denef V.J."/>
            <person name="McMahon K.D."/>
            <person name="Konstantinidis K.T."/>
            <person name="Eloe-Fadrosh E.A."/>
            <person name="Kyrpides N.C."/>
            <person name="Woyke T."/>
        </authorList>
    </citation>
    <scope>NUCLEOTIDE SEQUENCE</scope>
    <source>
        <strain evidence="1">GVMAG-M-3300023174-60</strain>
    </source>
</reference>
<dbReference type="EMBL" id="MN739677">
    <property type="protein sequence ID" value="QHT20396.1"/>
    <property type="molecule type" value="Genomic_DNA"/>
</dbReference>
<dbReference type="AlphaFoldDB" id="A0A6C0DTW4"/>
<accession>A0A6C0DTW4</accession>
<evidence type="ECO:0000313" key="1">
    <source>
        <dbReference type="EMBL" id="QHT20396.1"/>
    </source>
</evidence>
<organism evidence="1">
    <name type="scientific">viral metagenome</name>
    <dbReference type="NCBI Taxonomy" id="1070528"/>
    <lineage>
        <taxon>unclassified sequences</taxon>
        <taxon>metagenomes</taxon>
        <taxon>organismal metagenomes</taxon>
    </lineage>
</organism>
<sequence>MGNSIATHNSLRFIVVPNKNEGQVLLDSAEKEDFYLEECHDNKANSLARRNLTYFANQVSIQDNNYAMAYLDAANLYLPIRLLNDLKEVKIVQLMPSADGGMPHTRPGNIICYPDISQLFSKTTLIHELWHIHQRAFKDVWFKTFKRLGWMLWDGNLPEQLENARRYNPDTLDCPLWIFNSQWIPVPVFKDITKPNVANIEIWFYNPEKQYHIKRVPSELATYFPNLPPNAYEHPREMTAYMLSEPDKYSESQGFKHLIESIGQISIMSSKNVSK</sequence>
<protein>
    <submittedName>
        <fullName evidence="1">Uncharacterized protein</fullName>
    </submittedName>
</protein>
<proteinExistence type="predicted"/>
<name>A0A6C0DTW4_9ZZZZ</name>